<feature type="signal peptide" evidence="5">
    <location>
        <begin position="1"/>
        <end position="31"/>
    </location>
</feature>
<keyword evidence="3" id="KW-0378">Hydrolase</keyword>
<keyword evidence="8" id="KW-1185">Reference proteome</keyword>
<evidence type="ECO:0000256" key="1">
    <source>
        <dbReference type="ARBA" id="ARBA00007074"/>
    </source>
</evidence>
<dbReference type="GO" id="GO:0006508">
    <property type="term" value="P:proteolysis"/>
    <property type="evidence" value="ECO:0007669"/>
    <property type="project" value="UniProtKB-KW"/>
</dbReference>
<evidence type="ECO:0000256" key="2">
    <source>
        <dbReference type="ARBA" id="ARBA00022670"/>
    </source>
</evidence>
<dbReference type="PANTHER" id="PTHR47053">
    <property type="entry name" value="MUREIN DD-ENDOPEPTIDASE MEPH-RELATED"/>
    <property type="match status" value="1"/>
</dbReference>
<comment type="caution">
    <text evidence="7">The sequence shown here is derived from an EMBL/GenBank/DDBJ whole genome shotgun (WGS) entry which is preliminary data.</text>
</comment>
<keyword evidence="5" id="KW-0732">Signal</keyword>
<dbReference type="PANTHER" id="PTHR47053:SF1">
    <property type="entry name" value="MUREIN DD-ENDOPEPTIDASE MEPH-RELATED"/>
    <property type="match status" value="1"/>
</dbReference>
<name>A0A7W8HDU9_9BURK</name>
<dbReference type="Gene3D" id="3.90.1720.10">
    <property type="entry name" value="endopeptidase domain like (from Nostoc punctiforme)"/>
    <property type="match status" value="1"/>
</dbReference>
<dbReference type="InterPro" id="IPR051202">
    <property type="entry name" value="Peptidase_C40"/>
</dbReference>
<dbReference type="GO" id="GO:0008234">
    <property type="term" value="F:cysteine-type peptidase activity"/>
    <property type="evidence" value="ECO:0007669"/>
    <property type="project" value="UniProtKB-KW"/>
</dbReference>
<proteinExistence type="inferred from homology"/>
<keyword evidence="2" id="KW-0645">Protease</keyword>
<dbReference type="Pfam" id="PF00877">
    <property type="entry name" value="NLPC_P60"/>
    <property type="match status" value="1"/>
</dbReference>
<protein>
    <recommendedName>
        <fullName evidence="6">NlpC/P60 domain-containing protein</fullName>
    </recommendedName>
</protein>
<dbReference type="RefSeq" id="WP_221302587.1">
    <property type="nucleotide sequence ID" value="NZ_BAABEW010000003.1"/>
</dbReference>
<dbReference type="InterPro" id="IPR038765">
    <property type="entry name" value="Papain-like_cys_pep_sf"/>
</dbReference>
<feature type="domain" description="NlpC/P60" evidence="6">
    <location>
        <begin position="47"/>
        <end position="171"/>
    </location>
</feature>
<dbReference type="PROSITE" id="PS51935">
    <property type="entry name" value="NLPC_P60"/>
    <property type="match status" value="1"/>
</dbReference>
<evidence type="ECO:0000313" key="8">
    <source>
        <dbReference type="Proteomes" id="UP000532440"/>
    </source>
</evidence>
<feature type="chain" id="PRO_5030741406" description="NlpC/P60 domain-containing protein" evidence="5">
    <location>
        <begin position="32"/>
        <end position="276"/>
    </location>
</feature>
<gene>
    <name evidence="7" type="ORF">HNQ70_000218</name>
</gene>
<dbReference type="EMBL" id="JACHGB010000001">
    <property type="protein sequence ID" value="MBB5270234.1"/>
    <property type="molecule type" value="Genomic_DNA"/>
</dbReference>
<dbReference type="InterPro" id="IPR000064">
    <property type="entry name" value="NLP_P60_dom"/>
</dbReference>
<sequence length="276" mass="27568">MPTPALPRPYALRLPLRALTAALLACAAAFAAPPDAIAETAAPVEARGLADQLVSRAMGLLGVPYKWGGNAPETGLDCSGLVRHVFEDAAGLVLPRRAMEMSRAGAPVGRGELQPGDLVFFNTLRRAFSHVGIYIGDGRFVHAPSSGGKVRVERIAGSYWANRFNGGRRLIDSGDDGDAGPAIAAAGLGPSAAALSAASAGVSSAMAGVSSAMAGVSSAVAGAASGAAGIASAGVYPARNTAQAGARQALGPAPVPSQRTQPQVAGPVAFPFDTGY</sequence>
<evidence type="ECO:0000259" key="6">
    <source>
        <dbReference type="PROSITE" id="PS51935"/>
    </source>
</evidence>
<comment type="similarity">
    <text evidence="1">Belongs to the peptidase C40 family.</text>
</comment>
<evidence type="ECO:0000313" key="7">
    <source>
        <dbReference type="EMBL" id="MBB5270234.1"/>
    </source>
</evidence>
<dbReference type="SUPFAM" id="SSF54001">
    <property type="entry name" value="Cysteine proteinases"/>
    <property type="match status" value="1"/>
</dbReference>
<evidence type="ECO:0000256" key="3">
    <source>
        <dbReference type="ARBA" id="ARBA00022801"/>
    </source>
</evidence>
<accession>A0A7W8HDU9</accession>
<evidence type="ECO:0000256" key="4">
    <source>
        <dbReference type="ARBA" id="ARBA00022807"/>
    </source>
</evidence>
<organism evidence="7 8">
    <name type="scientific">Quisquiliibacterium transsilvanicum</name>
    <dbReference type="NCBI Taxonomy" id="1549638"/>
    <lineage>
        <taxon>Bacteria</taxon>
        <taxon>Pseudomonadati</taxon>
        <taxon>Pseudomonadota</taxon>
        <taxon>Betaproteobacteria</taxon>
        <taxon>Burkholderiales</taxon>
        <taxon>Burkholderiaceae</taxon>
        <taxon>Quisquiliibacterium</taxon>
    </lineage>
</organism>
<dbReference type="AlphaFoldDB" id="A0A7W8HDU9"/>
<reference evidence="7 8" key="1">
    <citation type="submission" date="2020-08" db="EMBL/GenBank/DDBJ databases">
        <title>Genomic Encyclopedia of Type Strains, Phase IV (KMG-IV): sequencing the most valuable type-strain genomes for metagenomic binning, comparative biology and taxonomic classification.</title>
        <authorList>
            <person name="Goeker M."/>
        </authorList>
    </citation>
    <scope>NUCLEOTIDE SEQUENCE [LARGE SCALE GENOMIC DNA]</scope>
    <source>
        <strain evidence="7 8">DSM 29781</strain>
    </source>
</reference>
<evidence type="ECO:0000256" key="5">
    <source>
        <dbReference type="SAM" id="SignalP"/>
    </source>
</evidence>
<dbReference type="Proteomes" id="UP000532440">
    <property type="component" value="Unassembled WGS sequence"/>
</dbReference>
<keyword evidence="4" id="KW-0788">Thiol protease</keyword>